<reference evidence="3" key="1">
    <citation type="submission" date="2016-10" db="EMBL/GenBank/DDBJ databases">
        <title>Sequence of Gallionella enrichment culture.</title>
        <authorList>
            <person name="Poehlein A."/>
            <person name="Muehling M."/>
            <person name="Daniel R."/>
        </authorList>
    </citation>
    <scope>NUCLEOTIDE SEQUENCE</scope>
</reference>
<keyword evidence="2" id="KW-0472">Membrane</keyword>
<protein>
    <submittedName>
        <fullName evidence="3">Uncharacterized protein</fullName>
    </submittedName>
</protein>
<feature type="transmembrane region" description="Helical" evidence="2">
    <location>
        <begin position="36"/>
        <end position="57"/>
    </location>
</feature>
<dbReference type="EMBL" id="MLJW01002128">
    <property type="protein sequence ID" value="OIQ75565.1"/>
    <property type="molecule type" value="Genomic_DNA"/>
</dbReference>
<proteinExistence type="predicted"/>
<keyword evidence="2" id="KW-1133">Transmembrane helix</keyword>
<comment type="caution">
    <text evidence="3">The sequence shown here is derived from an EMBL/GenBank/DDBJ whole genome shotgun (WGS) entry which is preliminary data.</text>
</comment>
<feature type="compositionally biased region" description="Basic residues" evidence="1">
    <location>
        <begin position="106"/>
        <end position="117"/>
    </location>
</feature>
<dbReference type="AlphaFoldDB" id="A0A1J5QHU9"/>
<organism evidence="3">
    <name type="scientific">mine drainage metagenome</name>
    <dbReference type="NCBI Taxonomy" id="410659"/>
    <lineage>
        <taxon>unclassified sequences</taxon>
        <taxon>metagenomes</taxon>
        <taxon>ecological metagenomes</taxon>
    </lineage>
</organism>
<dbReference type="InterPro" id="IPR006311">
    <property type="entry name" value="TAT_signal"/>
</dbReference>
<feature type="region of interest" description="Disordered" evidence="1">
    <location>
        <begin position="63"/>
        <end position="117"/>
    </location>
</feature>
<feature type="region of interest" description="Disordered" evidence="1">
    <location>
        <begin position="1"/>
        <end position="26"/>
    </location>
</feature>
<feature type="compositionally biased region" description="Low complexity" evidence="1">
    <location>
        <begin position="89"/>
        <end position="105"/>
    </location>
</feature>
<accession>A0A1J5QHU9</accession>
<name>A0A1J5QHU9_9ZZZZ</name>
<gene>
    <name evidence="3" type="ORF">GALL_427690</name>
</gene>
<evidence type="ECO:0000256" key="1">
    <source>
        <dbReference type="SAM" id="MobiDB-lite"/>
    </source>
</evidence>
<evidence type="ECO:0000256" key="2">
    <source>
        <dbReference type="SAM" id="Phobius"/>
    </source>
</evidence>
<evidence type="ECO:0000313" key="3">
    <source>
        <dbReference type="EMBL" id="OIQ75565.1"/>
    </source>
</evidence>
<dbReference type="PROSITE" id="PS51318">
    <property type="entry name" value="TAT"/>
    <property type="match status" value="1"/>
</dbReference>
<keyword evidence="2" id="KW-0812">Transmembrane</keyword>
<sequence>MRSPANMPAASAISAHCGQAPSSCGGAALRHSRRTFGAGSGVVAAIGAGAAALFAAARAAQSAQPTSTGVASAMRQNALAKGPRLAVVSASRTNTPASPSTAPPRSKTKKSMRPNRP</sequence>